<dbReference type="RefSeq" id="XP_015468812.1">
    <property type="nucleotide sequence ID" value="XM_015610340.1"/>
</dbReference>
<comment type="caution">
    <text evidence="1">The sequence shown here is derived from an EMBL/GenBank/DDBJ whole genome shotgun (WGS) entry which is preliminary data.</text>
</comment>
<gene>
    <name evidence="1" type="ORF">AC631_01510</name>
</gene>
<dbReference type="InterPro" id="IPR036188">
    <property type="entry name" value="FAD/NAD-bd_sf"/>
</dbReference>
<dbReference type="GeneID" id="26838519"/>
<accession>A0A0V1Q2W3</accession>
<keyword evidence="2" id="KW-1185">Reference proteome</keyword>
<organism evidence="1 2">
    <name type="scientific">Debaryomyces fabryi</name>
    <dbReference type="NCBI Taxonomy" id="58627"/>
    <lineage>
        <taxon>Eukaryota</taxon>
        <taxon>Fungi</taxon>
        <taxon>Dikarya</taxon>
        <taxon>Ascomycota</taxon>
        <taxon>Saccharomycotina</taxon>
        <taxon>Pichiomycetes</taxon>
        <taxon>Debaryomycetaceae</taxon>
        <taxon>Debaryomyces</taxon>
    </lineage>
</organism>
<dbReference type="AlphaFoldDB" id="A0A0V1Q2W3"/>
<dbReference type="PANTHER" id="PTHR38663:SF1">
    <property type="entry name" value="L-ORNITHINE N(5)-MONOOXYGENASE"/>
    <property type="match status" value="1"/>
</dbReference>
<name>A0A0V1Q2W3_9ASCO</name>
<evidence type="ECO:0000313" key="2">
    <source>
        <dbReference type="Proteomes" id="UP000054251"/>
    </source>
</evidence>
<proteinExistence type="predicted"/>
<dbReference type="Gene3D" id="3.50.50.60">
    <property type="entry name" value="FAD/NAD(P)-binding domain"/>
    <property type="match status" value="1"/>
</dbReference>
<dbReference type="PANTHER" id="PTHR38663">
    <property type="match status" value="1"/>
</dbReference>
<dbReference type="SUPFAM" id="SSF51905">
    <property type="entry name" value="FAD/NAD(P)-binding domain"/>
    <property type="match status" value="1"/>
</dbReference>
<dbReference type="EMBL" id="LMYN01000021">
    <property type="protein sequence ID" value="KSA02710.1"/>
    <property type="molecule type" value="Genomic_DNA"/>
</dbReference>
<reference evidence="1 2" key="1">
    <citation type="submission" date="2015-11" db="EMBL/GenBank/DDBJ databases">
        <title>The genome of Debaryomyces fabryi.</title>
        <authorList>
            <person name="Tafer H."/>
            <person name="Lopandic K."/>
        </authorList>
    </citation>
    <scope>NUCLEOTIDE SEQUENCE [LARGE SCALE GENOMIC DNA]</scope>
    <source>
        <strain evidence="1 2">CBS 789</strain>
    </source>
</reference>
<protein>
    <recommendedName>
        <fullName evidence="3">L-ornithine N(5)-monooxygenase</fullName>
    </recommendedName>
</protein>
<evidence type="ECO:0000313" key="1">
    <source>
        <dbReference type="EMBL" id="KSA02710.1"/>
    </source>
</evidence>
<evidence type="ECO:0008006" key="3">
    <source>
        <dbReference type="Google" id="ProtNLM"/>
    </source>
</evidence>
<dbReference type="Proteomes" id="UP000054251">
    <property type="component" value="Unassembled WGS sequence"/>
</dbReference>
<dbReference type="OrthoDB" id="76038at2759"/>
<sequence>MSELKSYDIYKEDFFEAIVVGGGTCSLAVSARLCEDYPGSIYTEDEHQRFRWLKQRGNKVNLINHNMSSKTKFKPARKSNAYLLPKKFLPLEILVLDSVSDKFLGQWDKQFASCQIPYLRSPMFFHPDPVNIDGLVTYSHFAKRDGTKDLMKIENVVGREYSKHQLKKLLKKNSKKKSLKDPVPIQELNQSSDKPGLIDINMRDWKDYYRPSTPLFKDFCEDIIKRYQLNDVVRKDEVKSIEYCFINIVDEDEAGMGFIIKTSSKVFGCKICVLASGHVGEINYPLPPFEAKSQFPQGSCHTTHIFSGSVKFPHERIMEKVSQRKMASVVIVGGGLTSAQLAHVAICSGVEKVYLVLRGPLKIKHFDFHLDWVTKYKNVKKSAFYVKDTDEERYDMIQEAREGGSINPEYYKKLKVHMKSGKLELFKHSSIENKEWNVNSEMWDLSIKTKSETKNAADESELSSVTNLSNVDYIYYATGISPNIKSLPCLQPIINKYDIPTIKGLPCLTDNLQWNDEIPLFVIGKNASLRMGPSSANLDGARLGAERIGWYIQELKSQGKFDWNSKECKFCSCSESVGCSDDNLDDKLDTVSTNSDRESENELTSFETQLKLACGELSWFSLLQEV</sequence>